<evidence type="ECO:0000313" key="3">
    <source>
        <dbReference type="Proteomes" id="UP001295794"/>
    </source>
</evidence>
<feature type="compositionally biased region" description="Basic and acidic residues" evidence="1">
    <location>
        <begin position="88"/>
        <end position="104"/>
    </location>
</feature>
<dbReference type="GO" id="GO:0007059">
    <property type="term" value="P:chromosome segregation"/>
    <property type="evidence" value="ECO:0007669"/>
    <property type="project" value="InterPro"/>
</dbReference>
<dbReference type="Pfam" id="PF08202">
    <property type="entry name" value="MIS13"/>
    <property type="match status" value="1"/>
</dbReference>
<organism evidence="2 3">
    <name type="scientific">Mycena citricolor</name>
    <dbReference type="NCBI Taxonomy" id="2018698"/>
    <lineage>
        <taxon>Eukaryota</taxon>
        <taxon>Fungi</taxon>
        <taxon>Dikarya</taxon>
        <taxon>Basidiomycota</taxon>
        <taxon>Agaricomycotina</taxon>
        <taxon>Agaricomycetes</taxon>
        <taxon>Agaricomycetidae</taxon>
        <taxon>Agaricales</taxon>
        <taxon>Marasmiineae</taxon>
        <taxon>Mycenaceae</taxon>
        <taxon>Mycena</taxon>
    </lineage>
</organism>
<dbReference type="Proteomes" id="UP001295794">
    <property type="component" value="Unassembled WGS sequence"/>
</dbReference>
<dbReference type="GO" id="GO:0051301">
    <property type="term" value="P:cell division"/>
    <property type="evidence" value="ECO:0007669"/>
    <property type="project" value="InterPro"/>
</dbReference>
<dbReference type="PANTHER" id="PTHR14778">
    <property type="entry name" value="KINETOCHORE-ASSOCIATED PROTEIN DSN1 HOMOLOG"/>
    <property type="match status" value="1"/>
</dbReference>
<feature type="region of interest" description="Disordered" evidence="1">
    <location>
        <begin position="456"/>
        <end position="526"/>
    </location>
</feature>
<gene>
    <name evidence="2" type="ORF">MYCIT1_LOCUS30035</name>
</gene>
<feature type="compositionally biased region" description="Polar residues" evidence="1">
    <location>
        <begin position="8"/>
        <end position="17"/>
    </location>
</feature>
<feature type="compositionally biased region" description="Basic and acidic residues" evidence="1">
    <location>
        <begin position="469"/>
        <end position="478"/>
    </location>
</feature>
<sequence>MATKRNRSNPLLSTNPLTAAPAKKTKKDTAKRKLHEDGPGGLLIVRAPNLDAQPRTASQPKAGPSNPPPAKKFKAGSADPRGYSVDPVVERDVRAMNDEADSLRRRALTNTSGGGSSSMSFQSSPVKKGKGKRRNATVEVLEPLMDGTPQAKRNKSLREGAMAAIAREREEEEDNSRRKGHSRRSSTGGRGKRISNSFQFGTIALPHPRVTDDSFYKHIDRDIPDGDQALQLLVWSTSRVDFASSTPPLPPEEEDIFKRASEQMITHLASQWRGLSLADEGEGMDSIKGTNAQNEKNKERAVLYSNEVQQAESEDSEWRKVIHLHESMKAKDRKQLEEWRLSRDSQIDERQLSDRLRAGLHLARAAPGPNLDNTTARLNEMRWKLDVLHTNLSGARTAARAAGRLLDERFEMLDGELAARAGVGSRVDGSSASGTALVEPRVAAAETRSLFRALSRVDSDRPPAQVGDAARKAAREVQRATASSGERERRVTLMPGGPPGTPKRPGTPRRDRTPGTPRRDRTPSGM</sequence>
<feature type="compositionally biased region" description="Basic and acidic residues" evidence="1">
    <location>
        <begin position="508"/>
        <end position="526"/>
    </location>
</feature>
<dbReference type="InterPro" id="IPR013218">
    <property type="entry name" value="Dsn1/Mis13"/>
</dbReference>
<dbReference type="PANTHER" id="PTHR14778:SF2">
    <property type="entry name" value="KINETOCHORE-ASSOCIATED PROTEIN DSN1 HOMOLOG"/>
    <property type="match status" value="1"/>
</dbReference>
<comment type="caution">
    <text evidence="2">The sequence shown here is derived from an EMBL/GenBank/DDBJ whole genome shotgun (WGS) entry which is preliminary data.</text>
</comment>
<feature type="region of interest" description="Disordered" evidence="1">
    <location>
        <begin position="167"/>
        <end position="200"/>
    </location>
</feature>
<feature type="compositionally biased region" description="Basic residues" evidence="1">
    <location>
        <begin position="23"/>
        <end position="33"/>
    </location>
</feature>
<evidence type="ECO:0000313" key="2">
    <source>
        <dbReference type="EMBL" id="CAK5279788.1"/>
    </source>
</evidence>
<feature type="region of interest" description="Disordered" evidence="1">
    <location>
        <begin position="1"/>
        <end position="134"/>
    </location>
</feature>
<dbReference type="GO" id="GO:0000444">
    <property type="term" value="C:MIS12/MIND type complex"/>
    <property type="evidence" value="ECO:0007669"/>
    <property type="project" value="InterPro"/>
</dbReference>
<keyword evidence="3" id="KW-1185">Reference proteome</keyword>
<accession>A0AAD2Q5X2</accession>
<protein>
    <recommendedName>
        <fullName evidence="4">Kinetochore protein mis13</fullName>
    </recommendedName>
</protein>
<name>A0AAD2Q5X2_9AGAR</name>
<reference evidence="2" key="1">
    <citation type="submission" date="2023-11" db="EMBL/GenBank/DDBJ databases">
        <authorList>
            <person name="De Vega J J."/>
            <person name="De Vega J J."/>
        </authorList>
    </citation>
    <scope>NUCLEOTIDE SEQUENCE</scope>
</reference>
<evidence type="ECO:0008006" key="4">
    <source>
        <dbReference type="Google" id="ProtNLM"/>
    </source>
</evidence>
<evidence type="ECO:0000256" key="1">
    <source>
        <dbReference type="SAM" id="MobiDB-lite"/>
    </source>
</evidence>
<dbReference type="AlphaFoldDB" id="A0AAD2Q5X2"/>
<proteinExistence type="predicted"/>
<dbReference type="EMBL" id="CAVNYO010000440">
    <property type="protein sequence ID" value="CAK5279788.1"/>
    <property type="molecule type" value="Genomic_DNA"/>
</dbReference>